<evidence type="ECO:0000259" key="3">
    <source>
        <dbReference type="Pfam" id="PF06904"/>
    </source>
</evidence>
<feature type="domain" description="Extensin-like C-terminal" evidence="3">
    <location>
        <begin position="205"/>
        <end position="381"/>
    </location>
</feature>
<feature type="compositionally biased region" description="Basic residues" evidence="1">
    <location>
        <begin position="52"/>
        <end position="77"/>
    </location>
</feature>
<dbReference type="Proteomes" id="UP000528964">
    <property type="component" value="Unassembled WGS sequence"/>
</dbReference>
<evidence type="ECO:0000256" key="1">
    <source>
        <dbReference type="SAM" id="MobiDB-lite"/>
    </source>
</evidence>
<organism evidence="4 5">
    <name type="scientific">Hansschlegelia beijingensis</name>
    <dbReference type="NCBI Taxonomy" id="1133344"/>
    <lineage>
        <taxon>Bacteria</taxon>
        <taxon>Pseudomonadati</taxon>
        <taxon>Pseudomonadota</taxon>
        <taxon>Alphaproteobacteria</taxon>
        <taxon>Hyphomicrobiales</taxon>
        <taxon>Methylopilaceae</taxon>
        <taxon>Hansschlegelia</taxon>
    </lineage>
</organism>
<feature type="region of interest" description="Disordered" evidence="1">
    <location>
        <begin position="39"/>
        <end position="204"/>
    </location>
</feature>
<keyword evidence="5" id="KW-1185">Reference proteome</keyword>
<feature type="compositionally biased region" description="Pro residues" evidence="1">
    <location>
        <begin position="82"/>
        <end position="98"/>
    </location>
</feature>
<feature type="signal peptide" evidence="2">
    <location>
        <begin position="1"/>
        <end position="22"/>
    </location>
</feature>
<proteinExistence type="predicted"/>
<dbReference type="Pfam" id="PF06904">
    <property type="entry name" value="Extensin-like_C"/>
    <property type="match status" value="1"/>
</dbReference>
<reference evidence="4 5" key="1">
    <citation type="submission" date="2020-08" db="EMBL/GenBank/DDBJ databases">
        <title>Genomic Encyclopedia of Type Strains, Phase IV (KMG-IV): sequencing the most valuable type-strain genomes for metagenomic binning, comparative biology and taxonomic classification.</title>
        <authorList>
            <person name="Goeker M."/>
        </authorList>
    </citation>
    <scope>NUCLEOTIDE SEQUENCE [LARGE SCALE GENOMIC DNA]</scope>
    <source>
        <strain evidence="4 5">DSM 25481</strain>
    </source>
</reference>
<name>A0A7W6CVI7_9HYPH</name>
<feature type="chain" id="PRO_5031195518" description="Extensin-like C-terminal domain-containing protein" evidence="2">
    <location>
        <begin position="23"/>
        <end position="385"/>
    </location>
</feature>
<dbReference type="InterPro" id="IPR009683">
    <property type="entry name" value="Extensin-like_C"/>
</dbReference>
<gene>
    <name evidence="4" type="ORF">GGR24_000506</name>
</gene>
<protein>
    <recommendedName>
        <fullName evidence="3">Extensin-like C-terminal domain-containing protein</fullName>
    </recommendedName>
</protein>
<evidence type="ECO:0000313" key="5">
    <source>
        <dbReference type="Proteomes" id="UP000528964"/>
    </source>
</evidence>
<dbReference type="AlphaFoldDB" id="A0A7W6CVI7"/>
<dbReference type="RefSeq" id="WP_183393716.1">
    <property type="nucleotide sequence ID" value="NZ_JACIDR010000001.1"/>
</dbReference>
<evidence type="ECO:0000313" key="4">
    <source>
        <dbReference type="EMBL" id="MBB3971873.1"/>
    </source>
</evidence>
<dbReference type="EMBL" id="JACIDR010000001">
    <property type="protein sequence ID" value="MBB3971873.1"/>
    <property type="molecule type" value="Genomic_DNA"/>
</dbReference>
<evidence type="ECO:0000256" key="2">
    <source>
        <dbReference type="SAM" id="SignalP"/>
    </source>
</evidence>
<keyword evidence="2" id="KW-0732">Signal</keyword>
<comment type="caution">
    <text evidence="4">The sequence shown here is derived from an EMBL/GenBank/DDBJ whole genome shotgun (WGS) entry which is preliminary data.</text>
</comment>
<sequence>MPILSGRCAVLLFACLAFVASAVPESPAVARETRGGSFLSQLGLPWQGSRASSRRARKPATAKKRPAAAKPAARRASKPAAKPAPRPVPKPVAEPAPTPVVETPAPPKRAEAGAPGVPLPPERPRDEPPAPPVETVARAEPDGPTAPEPPKESPEASVPVPPERPDGDARTAALIPKAPLPAEKPAGPAPPDLPLPETSREEDADCRELTSEGVAIFKPAELSDQPEICRTGALVELSGVRRKDGGVVELKPAATLRCAMARVVAAYVRNDLAPAAEASGAKLDAVNVAGSYACRGRNNVSGAKLSEHGRANALDISGFGLSGGRSVGVYAKELPELLGVVVKGAACTRFNTVLGPGSDEAHEDHLHVDLQPRRSNSRLCQWRPD</sequence>
<accession>A0A7W6CVI7</accession>